<dbReference type="GO" id="GO:0005737">
    <property type="term" value="C:cytoplasm"/>
    <property type="evidence" value="ECO:0007669"/>
    <property type="project" value="UniProtKB-ARBA"/>
</dbReference>
<comment type="function">
    <text evidence="5">One of the primary rRNA binding proteins, it binds directly to 16S rRNA central domain where it helps coordinate assembly of the platform of the 30S subunit.</text>
</comment>
<keyword evidence="5" id="KW-0694">RNA-binding</keyword>
<dbReference type="PROSITE" id="PS00053">
    <property type="entry name" value="RIBOSOMAL_S8"/>
    <property type="match status" value="1"/>
</dbReference>
<dbReference type="EMBL" id="MFJL01000007">
    <property type="protein sequence ID" value="OGG16836.1"/>
    <property type="molecule type" value="Genomic_DNA"/>
</dbReference>
<proteinExistence type="inferred from homology"/>
<sequence length="130" mass="14510">MVNDPIADLLIQIKNGYMAHLKEVNVPYSIIKEKIAGILTNEGFISGCDVSEKNKNKQIHIVLSYKEKDAAITDVLRVSKPGRRVYEPFTNLKRVLGGRGIQIISTSKGLMTDKQAKKQKIGGEVLCKIW</sequence>
<comment type="similarity">
    <text evidence="1 5 6">Belongs to the universal ribosomal protein uS8 family.</text>
</comment>
<dbReference type="Proteomes" id="UP000176923">
    <property type="component" value="Unassembled WGS sequence"/>
</dbReference>
<dbReference type="NCBIfam" id="NF001109">
    <property type="entry name" value="PRK00136.1"/>
    <property type="match status" value="1"/>
</dbReference>
<evidence type="ECO:0000256" key="6">
    <source>
        <dbReference type="RuleBase" id="RU003660"/>
    </source>
</evidence>
<dbReference type="GO" id="GO:0006412">
    <property type="term" value="P:translation"/>
    <property type="evidence" value="ECO:0007669"/>
    <property type="project" value="UniProtKB-UniRule"/>
</dbReference>
<accession>A0A1F5ZWH0</accession>
<reference evidence="7 8" key="1">
    <citation type="journal article" date="2016" name="Nat. Commun.">
        <title>Thousands of microbial genomes shed light on interconnected biogeochemical processes in an aquifer system.</title>
        <authorList>
            <person name="Anantharaman K."/>
            <person name="Brown C.T."/>
            <person name="Hug L.A."/>
            <person name="Sharon I."/>
            <person name="Castelle C.J."/>
            <person name="Probst A.J."/>
            <person name="Thomas B.C."/>
            <person name="Singh A."/>
            <person name="Wilkins M.J."/>
            <person name="Karaoz U."/>
            <person name="Brodie E.L."/>
            <person name="Williams K.H."/>
            <person name="Hubbard S.S."/>
            <person name="Banfield J.F."/>
        </authorList>
    </citation>
    <scope>NUCLEOTIDE SEQUENCE [LARGE SCALE GENOMIC DNA]</scope>
</reference>
<dbReference type="Gene3D" id="3.30.1490.10">
    <property type="match status" value="1"/>
</dbReference>
<gene>
    <name evidence="5" type="primary">rpsH</name>
    <name evidence="7" type="ORF">A3D77_00170</name>
</gene>
<dbReference type="STRING" id="1798382.A3D77_00170"/>
<dbReference type="FunFam" id="3.30.1490.10:FF:000001">
    <property type="entry name" value="30S ribosomal protein S8"/>
    <property type="match status" value="1"/>
</dbReference>
<evidence type="ECO:0000313" key="7">
    <source>
        <dbReference type="EMBL" id="OGG16836.1"/>
    </source>
</evidence>
<comment type="subunit">
    <text evidence="5">Part of the 30S ribosomal subunit. Contacts proteins S5 and S12.</text>
</comment>
<dbReference type="SUPFAM" id="SSF56047">
    <property type="entry name" value="Ribosomal protein S8"/>
    <property type="match status" value="1"/>
</dbReference>
<keyword evidence="3 5" id="KW-0687">Ribonucleoprotein</keyword>
<dbReference type="InterPro" id="IPR035987">
    <property type="entry name" value="Ribosomal_uS8_sf"/>
</dbReference>
<dbReference type="InterPro" id="IPR047863">
    <property type="entry name" value="Ribosomal_uS8_CS"/>
</dbReference>
<evidence type="ECO:0000256" key="5">
    <source>
        <dbReference type="HAMAP-Rule" id="MF_01302"/>
    </source>
</evidence>
<dbReference type="Gene3D" id="3.30.1370.30">
    <property type="match status" value="1"/>
</dbReference>
<dbReference type="AlphaFoldDB" id="A0A1F5ZWH0"/>
<dbReference type="HAMAP" id="MF_01302_B">
    <property type="entry name" value="Ribosomal_uS8_B"/>
    <property type="match status" value="1"/>
</dbReference>
<evidence type="ECO:0000313" key="8">
    <source>
        <dbReference type="Proteomes" id="UP000176923"/>
    </source>
</evidence>
<evidence type="ECO:0000256" key="4">
    <source>
        <dbReference type="ARBA" id="ARBA00035258"/>
    </source>
</evidence>
<keyword evidence="2 5" id="KW-0689">Ribosomal protein</keyword>
<name>A0A1F5ZWH0_9BACT</name>
<dbReference type="GO" id="GO:0005840">
    <property type="term" value="C:ribosome"/>
    <property type="evidence" value="ECO:0007669"/>
    <property type="project" value="UniProtKB-KW"/>
</dbReference>
<dbReference type="InterPro" id="IPR000630">
    <property type="entry name" value="Ribosomal_uS8"/>
</dbReference>
<comment type="caution">
    <text evidence="7">The sequence shown here is derived from an EMBL/GenBank/DDBJ whole genome shotgun (WGS) entry which is preliminary data.</text>
</comment>
<dbReference type="PANTHER" id="PTHR11758">
    <property type="entry name" value="40S RIBOSOMAL PROTEIN S15A"/>
    <property type="match status" value="1"/>
</dbReference>
<dbReference type="GO" id="GO:0019843">
    <property type="term" value="F:rRNA binding"/>
    <property type="evidence" value="ECO:0007669"/>
    <property type="project" value="UniProtKB-UniRule"/>
</dbReference>
<keyword evidence="5" id="KW-0699">rRNA-binding</keyword>
<protein>
    <recommendedName>
        <fullName evidence="4 5">Small ribosomal subunit protein uS8</fullName>
    </recommendedName>
</protein>
<dbReference type="GO" id="GO:0003735">
    <property type="term" value="F:structural constituent of ribosome"/>
    <property type="evidence" value="ECO:0007669"/>
    <property type="project" value="InterPro"/>
</dbReference>
<organism evidence="7 8">
    <name type="scientific">Candidatus Gottesmanbacteria bacterium RIFCSPHIGHO2_02_FULL_39_11</name>
    <dbReference type="NCBI Taxonomy" id="1798382"/>
    <lineage>
        <taxon>Bacteria</taxon>
        <taxon>Candidatus Gottesmaniibacteriota</taxon>
    </lineage>
</organism>
<evidence type="ECO:0000256" key="2">
    <source>
        <dbReference type="ARBA" id="ARBA00022980"/>
    </source>
</evidence>
<dbReference type="Pfam" id="PF00410">
    <property type="entry name" value="Ribosomal_S8"/>
    <property type="match status" value="1"/>
</dbReference>
<dbReference type="GO" id="GO:1990904">
    <property type="term" value="C:ribonucleoprotein complex"/>
    <property type="evidence" value="ECO:0007669"/>
    <property type="project" value="UniProtKB-KW"/>
</dbReference>
<evidence type="ECO:0000256" key="3">
    <source>
        <dbReference type="ARBA" id="ARBA00023274"/>
    </source>
</evidence>
<evidence type="ECO:0000256" key="1">
    <source>
        <dbReference type="ARBA" id="ARBA00006471"/>
    </source>
</evidence>